<feature type="domain" description="HTH luxR-type" evidence="4">
    <location>
        <begin position="152"/>
        <end position="217"/>
    </location>
</feature>
<dbReference type="PANTHER" id="PTHR43214">
    <property type="entry name" value="TWO-COMPONENT RESPONSE REGULATOR"/>
    <property type="match status" value="1"/>
</dbReference>
<dbReference type="Gene3D" id="3.40.50.2300">
    <property type="match status" value="1"/>
</dbReference>
<dbReference type="InterPro" id="IPR000792">
    <property type="entry name" value="Tscrpt_reg_LuxR_C"/>
</dbReference>
<dbReference type="PROSITE" id="PS50043">
    <property type="entry name" value="HTH_LUXR_2"/>
    <property type="match status" value="1"/>
</dbReference>
<dbReference type="InterPro" id="IPR011006">
    <property type="entry name" value="CheY-like_superfamily"/>
</dbReference>
<sequence>MKPGAEQMNEHTPKTLNVLIADDHAMILEMFELYLAGVPDIDVRTVPDLPAALDAIDGHGPFDLVLVDLDMPGMDGLTGLGKALQRNGKKPVGILTSNPASRVVDEVMSLGGAGIVLKTASLKNLANEIRFMAGGGRYLPIELVEKRSGRSSDDSEATLSKREFTVLELLAEGKLNREIGAALSLAEPTVKMHVKSICKKLGATNRTQAVVVARDRKLI</sequence>
<keyword evidence="7" id="KW-1185">Reference proteome</keyword>
<dbReference type="InterPro" id="IPR001789">
    <property type="entry name" value="Sig_transdc_resp-reg_receiver"/>
</dbReference>
<reference evidence="6" key="1">
    <citation type="submission" date="2021-01" db="EMBL/GenBank/DDBJ databases">
        <title>Paracoccus amoyensis sp. nov., isolated from the surface seawater along the coast of Xiamen Island, China.</title>
        <authorList>
            <person name="Lyu L."/>
        </authorList>
    </citation>
    <scope>NUCLEOTIDE SEQUENCE</scope>
    <source>
        <strain evidence="6">MJ17</strain>
    </source>
</reference>
<dbReference type="SMART" id="SM00421">
    <property type="entry name" value="HTH_LUXR"/>
    <property type="match status" value="1"/>
</dbReference>
<comment type="caution">
    <text evidence="6">The sequence shown here is derived from an EMBL/GenBank/DDBJ whole genome shotgun (WGS) entry which is preliminary data.</text>
</comment>
<dbReference type="Pfam" id="PF00196">
    <property type="entry name" value="GerE"/>
    <property type="match status" value="1"/>
</dbReference>
<dbReference type="Pfam" id="PF00072">
    <property type="entry name" value="Response_reg"/>
    <property type="match status" value="1"/>
</dbReference>
<dbReference type="InterPro" id="IPR058245">
    <property type="entry name" value="NreC/VraR/RcsB-like_REC"/>
</dbReference>
<keyword evidence="2" id="KW-0238">DNA-binding</keyword>
<dbReference type="GO" id="GO:0000160">
    <property type="term" value="P:phosphorelay signal transduction system"/>
    <property type="evidence" value="ECO:0007669"/>
    <property type="project" value="InterPro"/>
</dbReference>
<dbReference type="Proteomes" id="UP000640485">
    <property type="component" value="Unassembled WGS sequence"/>
</dbReference>
<dbReference type="PRINTS" id="PR00038">
    <property type="entry name" value="HTHLUXR"/>
</dbReference>
<dbReference type="GO" id="GO:0003677">
    <property type="term" value="F:DNA binding"/>
    <property type="evidence" value="ECO:0007669"/>
    <property type="project" value="UniProtKB-KW"/>
</dbReference>
<dbReference type="CDD" id="cd06170">
    <property type="entry name" value="LuxR_C_like"/>
    <property type="match status" value="1"/>
</dbReference>
<evidence type="ECO:0000256" key="1">
    <source>
        <dbReference type="ARBA" id="ARBA00022553"/>
    </source>
</evidence>
<dbReference type="CDD" id="cd17535">
    <property type="entry name" value="REC_NarL-like"/>
    <property type="match status" value="1"/>
</dbReference>
<dbReference type="GO" id="GO:0006355">
    <property type="term" value="P:regulation of DNA-templated transcription"/>
    <property type="evidence" value="ECO:0007669"/>
    <property type="project" value="InterPro"/>
</dbReference>
<dbReference type="SUPFAM" id="SSF46894">
    <property type="entry name" value="C-terminal effector domain of the bipartite response regulators"/>
    <property type="match status" value="1"/>
</dbReference>
<evidence type="ECO:0000259" key="4">
    <source>
        <dbReference type="PROSITE" id="PS50043"/>
    </source>
</evidence>
<evidence type="ECO:0000313" key="6">
    <source>
        <dbReference type="EMBL" id="MBK4215893.1"/>
    </source>
</evidence>
<organism evidence="6 7">
    <name type="scientific">Paracoccus caeni</name>
    <dbReference type="NCBI Taxonomy" id="657651"/>
    <lineage>
        <taxon>Bacteria</taxon>
        <taxon>Pseudomonadati</taxon>
        <taxon>Pseudomonadota</taxon>
        <taxon>Alphaproteobacteria</taxon>
        <taxon>Rhodobacterales</taxon>
        <taxon>Paracoccaceae</taxon>
        <taxon>Paracoccus</taxon>
    </lineage>
</organism>
<evidence type="ECO:0000256" key="3">
    <source>
        <dbReference type="PROSITE-ProRule" id="PRU00169"/>
    </source>
</evidence>
<evidence type="ECO:0000256" key="2">
    <source>
        <dbReference type="ARBA" id="ARBA00023125"/>
    </source>
</evidence>
<dbReference type="SUPFAM" id="SSF52172">
    <property type="entry name" value="CheY-like"/>
    <property type="match status" value="1"/>
</dbReference>
<feature type="domain" description="Response regulatory" evidence="5">
    <location>
        <begin position="17"/>
        <end position="133"/>
    </location>
</feature>
<dbReference type="EMBL" id="JAEPRQ010000002">
    <property type="protein sequence ID" value="MBK4215893.1"/>
    <property type="molecule type" value="Genomic_DNA"/>
</dbReference>
<feature type="modified residue" description="4-aspartylphosphate" evidence="3">
    <location>
        <position position="68"/>
    </location>
</feature>
<name>A0A934SK53_9RHOB</name>
<keyword evidence="1 3" id="KW-0597">Phosphoprotein</keyword>
<dbReference type="PROSITE" id="PS50110">
    <property type="entry name" value="RESPONSE_REGULATORY"/>
    <property type="match status" value="1"/>
</dbReference>
<dbReference type="AlphaFoldDB" id="A0A934SK53"/>
<proteinExistence type="predicted"/>
<dbReference type="PROSITE" id="PS00622">
    <property type="entry name" value="HTH_LUXR_1"/>
    <property type="match status" value="1"/>
</dbReference>
<protein>
    <submittedName>
        <fullName evidence="6">Response regulator transcription factor</fullName>
    </submittedName>
</protein>
<dbReference type="InterPro" id="IPR016032">
    <property type="entry name" value="Sig_transdc_resp-reg_C-effctor"/>
</dbReference>
<dbReference type="SMART" id="SM00448">
    <property type="entry name" value="REC"/>
    <property type="match status" value="1"/>
</dbReference>
<evidence type="ECO:0000313" key="7">
    <source>
        <dbReference type="Proteomes" id="UP000640485"/>
    </source>
</evidence>
<dbReference type="InterPro" id="IPR039420">
    <property type="entry name" value="WalR-like"/>
</dbReference>
<accession>A0A934SK53</accession>
<evidence type="ECO:0000259" key="5">
    <source>
        <dbReference type="PROSITE" id="PS50110"/>
    </source>
</evidence>
<gene>
    <name evidence="6" type="ORF">JJJ17_08155</name>
</gene>